<dbReference type="InterPro" id="IPR015341">
    <property type="entry name" value="Glyco_hydro_38_cen"/>
</dbReference>
<dbReference type="PANTHER" id="PTHR46017">
    <property type="entry name" value="ALPHA-MANNOSIDASE 2C1"/>
    <property type="match status" value="1"/>
</dbReference>
<dbReference type="Gene3D" id="2.70.98.30">
    <property type="entry name" value="Golgi alpha-mannosidase II, domain 4"/>
    <property type="match status" value="1"/>
</dbReference>
<proteinExistence type="inferred from homology"/>
<evidence type="ECO:0000259" key="6">
    <source>
        <dbReference type="SMART" id="SM00872"/>
    </source>
</evidence>
<dbReference type="Pfam" id="PF01074">
    <property type="entry name" value="Glyco_hydro_38N"/>
    <property type="match status" value="1"/>
</dbReference>
<evidence type="ECO:0000256" key="3">
    <source>
        <dbReference type="ARBA" id="ARBA00022801"/>
    </source>
</evidence>
<evidence type="ECO:0000313" key="7">
    <source>
        <dbReference type="EMBL" id="MBU2692671.1"/>
    </source>
</evidence>
<name>A0A948RZ72_UNCEI</name>
<dbReference type="PANTHER" id="PTHR46017:SF2">
    <property type="entry name" value="MANNOSYLGLYCERATE HYDROLASE"/>
    <property type="match status" value="1"/>
</dbReference>
<comment type="caution">
    <text evidence="7">The sequence shown here is derived from an EMBL/GenBank/DDBJ whole genome shotgun (WGS) entry which is preliminary data.</text>
</comment>
<reference evidence="7" key="1">
    <citation type="submission" date="2021-05" db="EMBL/GenBank/DDBJ databases">
        <title>Energy efficiency and biological interactions define the core microbiome of deep oligotrophic groundwater.</title>
        <authorList>
            <person name="Mehrshad M."/>
            <person name="Lopez-Fernandez M."/>
            <person name="Bell E."/>
            <person name="Bernier-Latmani R."/>
            <person name="Bertilsson S."/>
            <person name="Dopson M."/>
        </authorList>
    </citation>
    <scope>NUCLEOTIDE SEQUENCE</scope>
    <source>
        <strain evidence="7">Modern_marine.mb.64</strain>
    </source>
</reference>
<dbReference type="Gene3D" id="1.20.1270.50">
    <property type="entry name" value="Glycoside hydrolase family 38, central domain"/>
    <property type="match status" value="1"/>
</dbReference>
<dbReference type="SUPFAM" id="SSF88713">
    <property type="entry name" value="Glycoside hydrolase/deacetylase"/>
    <property type="match status" value="1"/>
</dbReference>
<evidence type="ECO:0000256" key="5">
    <source>
        <dbReference type="SAM" id="MobiDB-lite"/>
    </source>
</evidence>
<evidence type="ECO:0000313" key="8">
    <source>
        <dbReference type="Proteomes" id="UP000777784"/>
    </source>
</evidence>
<dbReference type="InterPro" id="IPR000602">
    <property type="entry name" value="Glyco_hydro_38_N"/>
</dbReference>
<keyword evidence="3" id="KW-0378">Hydrolase</keyword>
<protein>
    <recommendedName>
        <fullName evidence="6">Glycoside hydrolase family 38 central domain-containing protein</fullName>
    </recommendedName>
</protein>
<evidence type="ECO:0000256" key="4">
    <source>
        <dbReference type="ARBA" id="ARBA00023295"/>
    </source>
</evidence>
<dbReference type="GO" id="GO:0030246">
    <property type="term" value="F:carbohydrate binding"/>
    <property type="evidence" value="ECO:0007669"/>
    <property type="project" value="InterPro"/>
</dbReference>
<dbReference type="InterPro" id="IPR041147">
    <property type="entry name" value="GH38_C"/>
</dbReference>
<keyword evidence="4" id="KW-0326">Glycosidase</keyword>
<dbReference type="Pfam" id="PF09261">
    <property type="entry name" value="Alpha-mann_mid"/>
    <property type="match status" value="1"/>
</dbReference>
<accession>A0A948RZ72</accession>
<keyword evidence="2" id="KW-0479">Metal-binding</keyword>
<evidence type="ECO:0000256" key="2">
    <source>
        <dbReference type="ARBA" id="ARBA00022723"/>
    </source>
</evidence>
<dbReference type="GO" id="GO:0046872">
    <property type="term" value="F:metal ion binding"/>
    <property type="evidence" value="ECO:0007669"/>
    <property type="project" value="UniProtKB-KW"/>
</dbReference>
<dbReference type="InterPro" id="IPR028995">
    <property type="entry name" value="Glyco_hydro_57/38_cen_sf"/>
</dbReference>
<dbReference type="GO" id="GO:0004559">
    <property type="term" value="F:alpha-mannosidase activity"/>
    <property type="evidence" value="ECO:0007669"/>
    <property type="project" value="InterPro"/>
</dbReference>
<sequence length="943" mass="106675">MSNPRIAFLVSHTHWDREWYKTYHQFRVDLVHVFKKVLDRLENDEVFKHFVMDGQTIAVKDYLEVVPEDRERIERLVQQGALTIGPWYILPDEFLVSAEATARNLLIGHEITAQFGEVRNVGYMPDSFGHLAQIPQILQGAAIDSFIYTRGNGPEVEKLGNEYIWQAPDGSEVLAINQGGGYCNASALGYQELWHAHTQREISLTRACEQIGNLFKMMEASSNSDIYLLNNGCDHFPPQAKLGEILDALRKEFPETDFRHGSFADYIDAVKKTEMHLKRWQGELLGGKRHPILSGVWSARMYLKQKNDTAQHLLSSILEPLSAYFHFCQDQEYPQGLINYSWKLLLENHPHDSICGCSTDEVHREMETRFEGVLQTADQTLQKQINELVHGFARHEPEDNKTVIAVVNPSPGSRNEVVERMVVLVPPHIDPYNLALFDQSGASIPLHIKEVKYFKRFWGVDYRMMLSHEQQNKHINSYIENFPGSVRNKAGGKTGDMEGGKQGGKDDGNGNGGEASDGYITLQFFAENLPSLGHHLYELRELKEGEQKSEPAGSVRAQKNMIENDFYKVAVHKNGTFDLFDKSTGFEYTQLGRLVDSGDCGDEYDYSPSRDGVILTSEKMAGDVSLIDSSSLSASILFTGVLILPKELDSDRQRRSSERCACRINTRFTLKHGHPVLEIDQTIDNQAKDHRLCVEFPTPIKTETIVSDGHFYINRRPIEQPRGDDWVQPPTGTYPQQDYSLLQDGEKGLAVFAKGLPEIQAVRDKAGKATLLLTLLRSVGWLSRDDFASRNKSNAGPTLYTPGAQCLGEQVFHYGVYVYAGDDLKAKVKRISQRYRTPILTKQGVMDNRRPGGGGLLRLEGNNLCISAIKKHQERESLVVRLYNLDTRASSGALIFGKKIKSVWEINLLEERIRQRTHPSTREIEIKIHPCGIQSLEIEFETP</sequence>
<dbReference type="Gene3D" id="2.60.40.2220">
    <property type="match status" value="1"/>
</dbReference>
<dbReference type="InterPro" id="IPR011330">
    <property type="entry name" value="Glyco_hydro/deAcase_b/a-brl"/>
</dbReference>
<dbReference type="Pfam" id="PF07748">
    <property type="entry name" value="Glyco_hydro_38C"/>
    <property type="match status" value="1"/>
</dbReference>
<feature type="domain" description="Glycoside hydrolase family 38 central" evidence="6">
    <location>
        <begin position="295"/>
        <end position="370"/>
    </location>
</feature>
<evidence type="ECO:0000256" key="1">
    <source>
        <dbReference type="ARBA" id="ARBA00009792"/>
    </source>
</evidence>
<dbReference type="InterPro" id="IPR027291">
    <property type="entry name" value="Glyco_hydro_38_N_sf"/>
</dbReference>
<dbReference type="Proteomes" id="UP000777784">
    <property type="component" value="Unassembled WGS sequence"/>
</dbReference>
<dbReference type="InterPro" id="IPR037094">
    <property type="entry name" value="Glyco_hydro_38_cen_sf"/>
</dbReference>
<organism evidence="7 8">
    <name type="scientific">Eiseniibacteriota bacterium</name>
    <dbReference type="NCBI Taxonomy" id="2212470"/>
    <lineage>
        <taxon>Bacteria</taxon>
        <taxon>Candidatus Eiseniibacteriota</taxon>
    </lineage>
</organism>
<gene>
    <name evidence="7" type="ORF">KJ970_17280</name>
</gene>
<dbReference type="EMBL" id="JAHJDP010000098">
    <property type="protein sequence ID" value="MBU2692671.1"/>
    <property type="molecule type" value="Genomic_DNA"/>
</dbReference>
<dbReference type="SMART" id="SM00872">
    <property type="entry name" value="Alpha-mann_mid"/>
    <property type="match status" value="1"/>
</dbReference>
<dbReference type="GO" id="GO:0006013">
    <property type="term" value="P:mannose metabolic process"/>
    <property type="evidence" value="ECO:0007669"/>
    <property type="project" value="InterPro"/>
</dbReference>
<dbReference type="Gene3D" id="3.20.110.10">
    <property type="entry name" value="Glycoside hydrolase 38, N terminal domain"/>
    <property type="match status" value="1"/>
</dbReference>
<dbReference type="Pfam" id="PF17677">
    <property type="entry name" value="Glyco_hydro38C2"/>
    <property type="match status" value="1"/>
</dbReference>
<feature type="compositionally biased region" description="Basic and acidic residues" evidence="5">
    <location>
        <begin position="495"/>
        <end position="508"/>
    </location>
</feature>
<dbReference type="GO" id="GO:0009313">
    <property type="term" value="P:oligosaccharide catabolic process"/>
    <property type="evidence" value="ECO:0007669"/>
    <property type="project" value="TreeGrafter"/>
</dbReference>
<dbReference type="AlphaFoldDB" id="A0A948RZ72"/>
<dbReference type="InterPro" id="IPR011013">
    <property type="entry name" value="Gal_mutarotase_sf_dom"/>
</dbReference>
<comment type="similarity">
    <text evidence="1">Belongs to the glycosyl hydrolase 38 family.</text>
</comment>
<feature type="region of interest" description="Disordered" evidence="5">
    <location>
        <begin position="486"/>
        <end position="513"/>
    </location>
</feature>
<dbReference type="SUPFAM" id="SSF88688">
    <property type="entry name" value="Families 57/38 glycoside transferase middle domain"/>
    <property type="match status" value="1"/>
</dbReference>
<dbReference type="SUPFAM" id="SSF74650">
    <property type="entry name" value="Galactose mutarotase-like"/>
    <property type="match status" value="1"/>
</dbReference>
<dbReference type="InterPro" id="IPR011682">
    <property type="entry name" value="Glyco_hydro_38_C"/>
</dbReference>